<accession>A0AA88DCK7</accession>
<gene>
    <name evidence="5" type="ORF">TIFTF001_022148</name>
</gene>
<feature type="transmembrane region" description="Helical" evidence="3">
    <location>
        <begin position="508"/>
        <end position="534"/>
    </location>
</feature>
<dbReference type="Gene3D" id="1.25.40.20">
    <property type="entry name" value="Ankyrin repeat-containing domain"/>
    <property type="match status" value="2"/>
</dbReference>
<evidence type="ECO:0000256" key="3">
    <source>
        <dbReference type="SAM" id="Phobius"/>
    </source>
</evidence>
<feature type="compositionally biased region" description="Polar residues" evidence="2">
    <location>
        <begin position="26"/>
        <end position="37"/>
    </location>
</feature>
<dbReference type="InterPro" id="IPR036770">
    <property type="entry name" value="Ankyrin_rpt-contain_sf"/>
</dbReference>
<keyword evidence="3" id="KW-1133">Transmembrane helix</keyword>
<dbReference type="AlphaFoldDB" id="A0AA88DCK7"/>
<evidence type="ECO:0000256" key="2">
    <source>
        <dbReference type="SAM" id="MobiDB-lite"/>
    </source>
</evidence>
<dbReference type="InterPro" id="IPR026961">
    <property type="entry name" value="PGG_dom"/>
</dbReference>
<dbReference type="Proteomes" id="UP001187192">
    <property type="component" value="Unassembled WGS sequence"/>
</dbReference>
<sequence>MAAIFQDNSSERVVLNFNRSRENPESARSTTSEQRNVNPGIRDRNLDYYLPLYKAALEGNWEVAERFIDNDPSAATASITLLSFTALHVAASEGHTEFVKKMMGLVSAEALAAGDIEGKTALHHAAISGSLGVVVALVQKNPSLTGVVDIKGGHTPLVLAARYVVASELVWYLTLTTTDEEPGRPFTGPLAVDLVPMLIAGGYLGIPIQKNIGPPHFLRSFVENIPEHGQCHNCSTPNCIKRLHDAKLRHHCAVELFRQICSKIRETSSSDLTDYFLKEGEILYQVASRGIVEILAMILQFCPDIAYVRIENQTLMHIAIQHRQEKIFRLLLEKNLQRLDYGPETRSGAVDILCLAAKLSPFPQLSRISGAALQMQREIWWFKTVKKLVDPYSSMLKSEEKKIPQELFMKEHEDLAEAAETWMKSTSSSCMIVSTLIATVMFAAAFTVPGGNNDAGTPHFLWKNALWVFAISDAVSLFSSLTSLLMFLSILTARYSAEDFLKSLPKSLVIGLASLFFATTTMMVALAATLFIVLEKRMHWIYIPTILITSLPVTIFGLLHLPLFFNMVQSTFGYFTFRPQTPSYLSWM</sequence>
<proteinExistence type="predicted"/>
<keyword evidence="3" id="KW-0472">Membrane</keyword>
<feature type="transmembrane region" description="Helical" evidence="3">
    <location>
        <begin position="540"/>
        <end position="565"/>
    </location>
</feature>
<comment type="caution">
    <text evidence="5">The sequence shown here is derived from an EMBL/GenBank/DDBJ whole genome shotgun (WGS) entry which is preliminary data.</text>
</comment>
<name>A0AA88DCK7_FICCA</name>
<feature type="region of interest" description="Disordered" evidence="2">
    <location>
        <begin position="19"/>
        <end position="39"/>
    </location>
</feature>
<dbReference type="EMBL" id="BTGU01000044">
    <property type="protein sequence ID" value="GMN53005.1"/>
    <property type="molecule type" value="Genomic_DNA"/>
</dbReference>
<protein>
    <recommendedName>
        <fullName evidence="4">PGG domain-containing protein</fullName>
    </recommendedName>
</protein>
<keyword evidence="3" id="KW-0812">Transmembrane</keyword>
<dbReference type="SUPFAM" id="SSF48403">
    <property type="entry name" value="Ankyrin repeat"/>
    <property type="match status" value="1"/>
</dbReference>
<keyword evidence="6" id="KW-1185">Reference proteome</keyword>
<dbReference type="PANTHER" id="PTHR24177">
    <property type="entry name" value="CASKIN"/>
    <property type="match status" value="1"/>
</dbReference>
<feature type="transmembrane region" description="Helical" evidence="3">
    <location>
        <begin position="466"/>
        <end position="488"/>
    </location>
</feature>
<reference evidence="5" key="1">
    <citation type="submission" date="2023-07" db="EMBL/GenBank/DDBJ databases">
        <title>draft genome sequence of fig (Ficus carica).</title>
        <authorList>
            <person name="Takahashi T."/>
            <person name="Nishimura K."/>
        </authorList>
    </citation>
    <scope>NUCLEOTIDE SEQUENCE</scope>
</reference>
<dbReference type="Pfam" id="PF13962">
    <property type="entry name" value="PGG"/>
    <property type="match status" value="1"/>
</dbReference>
<evidence type="ECO:0000313" key="5">
    <source>
        <dbReference type="EMBL" id="GMN53005.1"/>
    </source>
</evidence>
<dbReference type="Pfam" id="PF12796">
    <property type="entry name" value="Ank_2"/>
    <property type="match status" value="1"/>
</dbReference>
<feature type="domain" description="PGG" evidence="4">
    <location>
        <begin position="421"/>
        <end position="533"/>
    </location>
</feature>
<evidence type="ECO:0000313" key="6">
    <source>
        <dbReference type="Proteomes" id="UP001187192"/>
    </source>
</evidence>
<feature type="repeat" description="ANK" evidence="1">
    <location>
        <begin position="117"/>
        <end position="149"/>
    </location>
</feature>
<organism evidence="5 6">
    <name type="scientific">Ficus carica</name>
    <name type="common">Common fig</name>
    <dbReference type="NCBI Taxonomy" id="3494"/>
    <lineage>
        <taxon>Eukaryota</taxon>
        <taxon>Viridiplantae</taxon>
        <taxon>Streptophyta</taxon>
        <taxon>Embryophyta</taxon>
        <taxon>Tracheophyta</taxon>
        <taxon>Spermatophyta</taxon>
        <taxon>Magnoliopsida</taxon>
        <taxon>eudicotyledons</taxon>
        <taxon>Gunneridae</taxon>
        <taxon>Pentapetalae</taxon>
        <taxon>rosids</taxon>
        <taxon>fabids</taxon>
        <taxon>Rosales</taxon>
        <taxon>Moraceae</taxon>
        <taxon>Ficeae</taxon>
        <taxon>Ficus</taxon>
    </lineage>
</organism>
<keyword evidence="1" id="KW-0040">ANK repeat</keyword>
<evidence type="ECO:0000259" key="4">
    <source>
        <dbReference type="Pfam" id="PF13962"/>
    </source>
</evidence>
<dbReference type="SMART" id="SM00248">
    <property type="entry name" value="ANK"/>
    <property type="match status" value="4"/>
</dbReference>
<dbReference type="GO" id="GO:0016020">
    <property type="term" value="C:membrane"/>
    <property type="evidence" value="ECO:0007669"/>
    <property type="project" value="TreeGrafter"/>
</dbReference>
<feature type="transmembrane region" description="Helical" evidence="3">
    <location>
        <begin position="429"/>
        <end position="446"/>
    </location>
</feature>
<dbReference type="PANTHER" id="PTHR24177:SF365">
    <property type="entry name" value="ANKYRIN REPEAT-CONTAINING PROTEIN NPR4-LIKE ISOFORM X1"/>
    <property type="match status" value="1"/>
</dbReference>
<evidence type="ECO:0000256" key="1">
    <source>
        <dbReference type="PROSITE-ProRule" id="PRU00023"/>
    </source>
</evidence>
<dbReference type="InterPro" id="IPR002110">
    <property type="entry name" value="Ankyrin_rpt"/>
</dbReference>
<dbReference type="PROSITE" id="PS50088">
    <property type="entry name" value="ANK_REPEAT"/>
    <property type="match status" value="1"/>
</dbReference>